<feature type="transmembrane region" description="Helical" evidence="1">
    <location>
        <begin position="432"/>
        <end position="452"/>
    </location>
</feature>
<feature type="transmembrane region" description="Helical" evidence="1">
    <location>
        <begin position="408"/>
        <end position="425"/>
    </location>
</feature>
<reference evidence="2 3" key="1">
    <citation type="submission" date="2014-03" db="EMBL/GenBank/DDBJ databases">
        <title>Genome sequence of Sphingobium yanoikuyae B1.</title>
        <authorList>
            <person name="Gan H.M."/>
            <person name="Gan H.Y."/>
            <person name="Savka M.A."/>
        </authorList>
    </citation>
    <scope>NUCLEOTIDE SEQUENCE [LARGE SCALE GENOMIC DNA]</scope>
    <source>
        <strain evidence="2 3">B1</strain>
    </source>
</reference>
<dbReference type="EMBL" id="JGVR01000002">
    <property type="protein sequence ID" value="KEZ21220.1"/>
    <property type="molecule type" value="Genomic_DNA"/>
</dbReference>
<evidence type="ECO:0000313" key="3">
    <source>
        <dbReference type="Proteomes" id="UP000028534"/>
    </source>
</evidence>
<sequence length="580" mass="63959">MPKGMPFVSARRLFLAGAIGLALWLGATFLWHVTWRQGVSLAVILFLDQDFPALMIGLFLLALAAPFAEGMGFRLPQPRARIIVPIIVLLGLAAWAGHYALFQDYSVSRDEEVARFAAAYMREGLFARPIPVEWEPYRRAIMPEFFSPFGAADYWTAAYLPVNSAIQALFWQMGDPNLAGPVLLVLGLFSLWRVALHLFPDRPDAVWVTMLLGLSSAQLWVTAMTPYAMTGHFALNMVWLALVLRGGIAGHLSAGVVALIAAGLHQWHFPPIFIAPFILWMLLARRWTVAAFHALTLVAIVIVWAKIWPGFLLHALGAPTDVRPSAGVADKVGSLFQRLGDRWQPLVNLSRYAAWNNILMVPLAGLGVLAMRWRDAIRGREIALPLALGCLAGCLLALAQGYGWGFRYAHGFIGPFGLLGGLGWARFRPQGAMRPIFIGFAVTLLTAGFLVWRTHVFVEPYAASHRMIDASRADVVLVDPRGGLYVTDLVRGRNGVPGKPMVMNLGMLTLDQVDELCKTYVVELFDRAEFRPLGVPLARWNLGRMDTLRAHMKLAGCDRPVQPPLPETIDDAMNAADNAM</sequence>
<keyword evidence="1" id="KW-0812">Transmembrane</keyword>
<dbReference type="PATRIC" id="fig|13690.10.peg.698"/>
<dbReference type="STRING" id="13690.AX777_11590"/>
<feature type="transmembrane region" description="Helical" evidence="1">
    <location>
        <begin position="80"/>
        <end position="101"/>
    </location>
</feature>
<feature type="transmembrane region" description="Helical" evidence="1">
    <location>
        <begin position="154"/>
        <end position="171"/>
    </location>
</feature>
<feature type="transmembrane region" description="Helical" evidence="1">
    <location>
        <begin position="12"/>
        <end position="31"/>
    </location>
</feature>
<keyword evidence="1" id="KW-0472">Membrane</keyword>
<evidence type="ECO:0000313" key="2">
    <source>
        <dbReference type="EMBL" id="KEZ21220.1"/>
    </source>
</evidence>
<organism evidence="2 3">
    <name type="scientific">Sphingobium yanoikuyae</name>
    <name type="common">Sphingomonas yanoikuyae</name>
    <dbReference type="NCBI Taxonomy" id="13690"/>
    <lineage>
        <taxon>Bacteria</taxon>
        <taxon>Pseudomonadati</taxon>
        <taxon>Pseudomonadota</taxon>
        <taxon>Alphaproteobacteria</taxon>
        <taxon>Sphingomonadales</taxon>
        <taxon>Sphingomonadaceae</taxon>
        <taxon>Sphingobium</taxon>
    </lineage>
</organism>
<dbReference type="RefSeq" id="WP_037516857.1">
    <property type="nucleotide sequence ID" value="NZ_JGVR01000002.1"/>
</dbReference>
<name>A0A084ETC8_SPHYA</name>
<dbReference type="eggNOG" id="COG2311">
    <property type="taxonomic scope" value="Bacteria"/>
</dbReference>
<feature type="transmembrane region" description="Helical" evidence="1">
    <location>
        <begin position="382"/>
        <end position="402"/>
    </location>
</feature>
<feature type="transmembrane region" description="Helical" evidence="1">
    <location>
        <begin position="267"/>
        <end position="283"/>
    </location>
</feature>
<feature type="transmembrane region" description="Helical" evidence="1">
    <location>
        <begin position="178"/>
        <end position="199"/>
    </location>
</feature>
<accession>A0A084ETC8</accession>
<evidence type="ECO:0000256" key="1">
    <source>
        <dbReference type="SAM" id="Phobius"/>
    </source>
</evidence>
<proteinExistence type="predicted"/>
<keyword evidence="1" id="KW-1133">Transmembrane helix</keyword>
<protein>
    <submittedName>
        <fullName evidence="2">MFS transporter</fullName>
    </submittedName>
</protein>
<feature type="transmembrane region" description="Helical" evidence="1">
    <location>
        <begin position="290"/>
        <end position="308"/>
    </location>
</feature>
<dbReference type="Proteomes" id="UP000028534">
    <property type="component" value="Unassembled WGS sequence"/>
</dbReference>
<feature type="transmembrane region" description="Helical" evidence="1">
    <location>
        <begin position="352"/>
        <end position="370"/>
    </location>
</feature>
<feature type="transmembrane region" description="Helical" evidence="1">
    <location>
        <begin position="205"/>
        <end position="225"/>
    </location>
</feature>
<comment type="caution">
    <text evidence="2">The sequence shown here is derived from an EMBL/GenBank/DDBJ whole genome shotgun (WGS) entry which is preliminary data.</text>
</comment>
<feature type="transmembrane region" description="Helical" evidence="1">
    <location>
        <begin position="237"/>
        <end position="261"/>
    </location>
</feature>
<gene>
    <name evidence="2" type="ORF">CP98_00671</name>
</gene>
<feature type="transmembrane region" description="Helical" evidence="1">
    <location>
        <begin position="51"/>
        <end position="68"/>
    </location>
</feature>
<dbReference type="AlphaFoldDB" id="A0A084ETC8"/>